<dbReference type="EMBL" id="QXBN01000004">
    <property type="protein sequence ID" value="RIT41344.1"/>
    <property type="molecule type" value="Genomic_DNA"/>
</dbReference>
<proteinExistence type="predicted"/>
<dbReference type="AlphaFoldDB" id="A0ABD7HSJ0"/>
<protein>
    <recommendedName>
        <fullName evidence="3">Site-specific integrase</fullName>
    </recommendedName>
</protein>
<evidence type="ECO:0008006" key="3">
    <source>
        <dbReference type="Google" id="ProtNLM"/>
    </source>
</evidence>
<evidence type="ECO:0000313" key="1">
    <source>
        <dbReference type="EMBL" id="RIT41344.1"/>
    </source>
</evidence>
<evidence type="ECO:0000313" key="2">
    <source>
        <dbReference type="Proteomes" id="UP000284557"/>
    </source>
</evidence>
<reference evidence="1 2" key="1">
    <citation type="submission" date="2018-08" db="EMBL/GenBank/DDBJ databases">
        <title>Linezolid Resistance in Mycobacterium abscessus: MIC Distribution and Comprehensive Investigation of Resistance Mechanisms.</title>
        <authorList>
            <person name="Ye M."/>
            <person name="Xu L."/>
            <person name="Zou Y."/>
            <person name="Li B."/>
            <person name="Guo Q."/>
            <person name="Zhang Y."/>
            <person name="Zhan M."/>
            <person name="Xu B."/>
            <person name="Yu F."/>
            <person name="Zhang Z."/>
            <person name="Chu H."/>
        </authorList>
    </citation>
    <scope>NUCLEOTIDE SEQUENCE [LARGE SCALE GENOMIC DNA]</scope>
    <source>
        <strain evidence="1 2">G143</strain>
    </source>
</reference>
<name>A0ABD7HSJ0_9MYCO</name>
<gene>
    <name evidence="1" type="ORF">D2E76_07310</name>
</gene>
<comment type="caution">
    <text evidence="1">The sequence shown here is derived from an EMBL/GenBank/DDBJ whole genome shotgun (WGS) entry which is preliminary data.</text>
</comment>
<organism evidence="1 2">
    <name type="scientific">Mycobacteroides abscessus</name>
    <dbReference type="NCBI Taxonomy" id="36809"/>
    <lineage>
        <taxon>Bacteria</taxon>
        <taxon>Bacillati</taxon>
        <taxon>Actinomycetota</taxon>
        <taxon>Actinomycetes</taxon>
        <taxon>Mycobacteriales</taxon>
        <taxon>Mycobacteriaceae</taxon>
        <taxon>Mycobacteroides</taxon>
    </lineage>
</organism>
<accession>A0ABD7HSJ0</accession>
<dbReference type="Proteomes" id="UP000284557">
    <property type="component" value="Unassembled WGS sequence"/>
</dbReference>
<sequence length="81" mass="8931">MARLPSFVRRGATAHGVRYEARPNATLSDGRRMQNRKRFKTVEAAKQWHSKTSAELAAGTHTAPSDVTVKQAVDAWLIAKA</sequence>